<evidence type="ECO:0000256" key="2">
    <source>
        <dbReference type="ARBA" id="ARBA00023125"/>
    </source>
</evidence>
<proteinExistence type="predicted"/>
<dbReference type="EMBL" id="CP041692">
    <property type="protein sequence ID" value="QDP95770.1"/>
    <property type="molecule type" value="Genomic_DNA"/>
</dbReference>
<dbReference type="Proteomes" id="UP000319263">
    <property type="component" value="Chromosome"/>
</dbReference>
<name>A0A516PX60_9ACTN</name>
<evidence type="ECO:0000313" key="6">
    <source>
        <dbReference type="Proteomes" id="UP000319263"/>
    </source>
</evidence>
<accession>A0A516PX60</accession>
<gene>
    <name evidence="5" type="ORF">FOE78_07540</name>
</gene>
<organism evidence="5 6">
    <name type="scientific">Microlunatus elymi</name>
    <dbReference type="NCBI Taxonomy" id="2596828"/>
    <lineage>
        <taxon>Bacteria</taxon>
        <taxon>Bacillati</taxon>
        <taxon>Actinomycetota</taxon>
        <taxon>Actinomycetes</taxon>
        <taxon>Propionibacteriales</taxon>
        <taxon>Propionibacteriaceae</taxon>
        <taxon>Microlunatus</taxon>
    </lineage>
</organism>
<dbReference type="Gene3D" id="2.60.120.280">
    <property type="entry name" value="Regulatory protein AraC"/>
    <property type="match status" value="1"/>
</dbReference>
<keyword evidence="2" id="KW-0238">DNA-binding</keyword>
<dbReference type="AlphaFoldDB" id="A0A516PX60"/>
<dbReference type="InterPro" id="IPR003313">
    <property type="entry name" value="AraC-bd"/>
</dbReference>
<dbReference type="SUPFAM" id="SSF51215">
    <property type="entry name" value="Regulatory protein AraC"/>
    <property type="match status" value="1"/>
</dbReference>
<dbReference type="PANTHER" id="PTHR43280:SF2">
    <property type="entry name" value="HTH-TYPE TRANSCRIPTIONAL REGULATOR EXSA"/>
    <property type="match status" value="1"/>
</dbReference>
<dbReference type="InterPro" id="IPR020449">
    <property type="entry name" value="Tscrpt_reg_AraC-type_HTH"/>
</dbReference>
<dbReference type="PROSITE" id="PS00041">
    <property type="entry name" value="HTH_ARAC_FAMILY_1"/>
    <property type="match status" value="1"/>
</dbReference>
<reference evidence="5 6" key="1">
    <citation type="submission" date="2019-07" db="EMBL/GenBank/DDBJ databases">
        <title>Microlunatus dokdonensis sp. nov. isolated from the rhizospheric soil of the wild plant Elymus tsukushiensis.</title>
        <authorList>
            <person name="Ghim S.-Y."/>
            <person name="Hwang Y.-J."/>
            <person name="Son J.-S."/>
            <person name="Shin J.-H."/>
        </authorList>
    </citation>
    <scope>NUCLEOTIDE SEQUENCE [LARGE SCALE GENOMIC DNA]</scope>
    <source>
        <strain evidence="5 6">KUDC0627</strain>
    </source>
</reference>
<protein>
    <submittedName>
        <fullName evidence="5">Helix-turn-helix domain-containing protein</fullName>
    </submittedName>
</protein>
<dbReference type="SMART" id="SM00342">
    <property type="entry name" value="HTH_ARAC"/>
    <property type="match status" value="1"/>
</dbReference>
<dbReference type="InterPro" id="IPR018062">
    <property type="entry name" value="HTH_AraC-typ_CS"/>
</dbReference>
<evidence type="ECO:0000259" key="4">
    <source>
        <dbReference type="PROSITE" id="PS01124"/>
    </source>
</evidence>
<keyword evidence="3" id="KW-0804">Transcription</keyword>
<dbReference type="InterPro" id="IPR009057">
    <property type="entry name" value="Homeodomain-like_sf"/>
</dbReference>
<dbReference type="PANTHER" id="PTHR43280">
    <property type="entry name" value="ARAC-FAMILY TRANSCRIPTIONAL REGULATOR"/>
    <property type="match status" value="1"/>
</dbReference>
<evidence type="ECO:0000256" key="3">
    <source>
        <dbReference type="ARBA" id="ARBA00023163"/>
    </source>
</evidence>
<feature type="domain" description="HTH araC/xylS-type" evidence="4">
    <location>
        <begin position="168"/>
        <end position="266"/>
    </location>
</feature>
<keyword evidence="6" id="KW-1185">Reference proteome</keyword>
<sequence>MAWSRYLARDPQLRDAGLACVGAGEKTTGPRDRVVERTLPCYALVIVSNGAGDFVDASGRHPVRAPAAFWLFPGVGHSYGPDGRGWSEHWMLFEGVTSRAYESYGAWDRSAPVVTLRHRPERELLDCFGELRRLTRSPSSTAQLLAATVMHRIIGLVRAATAPRIEDQSVIDRISGSVADNISVAERARRLGLSPAALRDEVRSATGLSVHELIIRARITRAQQLLKDSDLGVAEIGRMIGYEDAAYFSRLFSRRTGFSPIKFRELP</sequence>
<dbReference type="OrthoDB" id="3186094at2"/>
<dbReference type="Pfam" id="PF12833">
    <property type="entry name" value="HTH_18"/>
    <property type="match status" value="1"/>
</dbReference>
<evidence type="ECO:0000313" key="5">
    <source>
        <dbReference type="EMBL" id="QDP95770.1"/>
    </source>
</evidence>
<dbReference type="PROSITE" id="PS01124">
    <property type="entry name" value="HTH_ARAC_FAMILY_2"/>
    <property type="match status" value="1"/>
</dbReference>
<dbReference type="Gene3D" id="1.10.10.60">
    <property type="entry name" value="Homeodomain-like"/>
    <property type="match status" value="2"/>
</dbReference>
<dbReference type="Pfam" id="PF02311">
    <property type="entry name" value="AraC_binding"/>
    <property type="match status" value="1"/>
</dbReference>
<dbReference type="RefSeq" id="WP_143985738.1">
    <property type="nucleotide sequence ID" value="NZ_CP041692.1"/>
</dbReference>
<evidence type="ECO:0000256" key="1">
    <source>
        <dbReference type="ARBA" id="ARBA00023015"/>
    </source>
</evidence>
<dbReference type="GO" id="GO:0003700">
    <property type="term" value="F:DNA-binding transcription factor activity"/>
    <property type="evidence" value="ECO:0007669"/>
    <property type="project" value="InterPro"/>
</dbReference>
<dbReference type="GO" id="GO:0043565">
    <property type="term" value="F:sequence-specific DNA binding"/>
    <property type="evidence" value="ECO:0007669"/>
    <property type="project" value="InterPro"/>
</dbReference>
<dbReference type="KEGG" id="mik:FOE78_07540"/>
<dbReference type="PRINTS" id="PR00032">
    <property type="entry name" value="HTHARAC"/>
</dbReference>
<dbReference type="InterPro" id="IPR018060">
    <property type="entry name" value="HTH_AraC"/>
</dbReference>
<dbReference type="SUPFAM" id="SSF46689">
    <property type="entry name" value="Homeodomain-like"/>
    <property type="match status" value="1"/>
</dbReference>
<dbReference type="InterPro" id="IPR037923">
    <property type="entry name" value="HTH-like"/>
</dbReference>
<keyword evidence="1" id="KW-0805">Transcription regulation</keyword>